<proteinExistence type="predicted"/>
<gene>
    <name evidence="2" type="ORF">SAY87_007024</name>
</gene>
<evidence type="ECO:0000256" key="1">
    <source>
        <dbReference type="SAM" id="MobiDB-lite"/>
    </source>
</evidence>
<sequence>MNRGEKKKKKERLEDLKWQYEEDETEPGDGQGHHKLEDANTQTIGRSHLKEHESRVMVPYQKTLFFSSIGAQSKSLMPMRKVVICVHLELVLKHFEVDPEAPDTLLLLATHAD</sequence>
<evidence type="ECO:0000313" key="3">
    <source>
        <dbReference type="Proteomes" id="UP001345219"/>
    </source>
</evidence>
<dbReference type="EMBL" id="JAXIOK010000013">
    <property type="protein sequence ID" value="KAK4756897.1"/>
    <property type="molecule type" value="Genomic_DNA"/>
</dbReference>
<name>A0AAN7K0K1_9MYRT</name>
<organism evidence="2 3">
    <name type="scientific">Trapa incisa</name>
    <dbReference type="NCBI Taxonomy" id="236973"/>
    <lineage>
        <taxon>Eukaryota</taxon>
        <taxon>Viridiplantae</taxon>
        <taxon>Streptophyta</taxon>
        <taxon>Embryophyta</taxon>
        <taxon>Tracheophyta</taxon>
        <taxon>Spermatophyta</taxon>
        <taxon>Magnoliopsida</taxon>
        <taxon>eudicotyledons</taxon>
        <taxon>Gunneridae</taxon>
        <taxon>Pentapetalae</taxon>
        <taxon>rosids</taxon>
        <taxon>malvids</taxon>
        <taxon>Myrtales</taxon>
        <taxon>Lythraceae</taxon>
        <taxon>Trapa</taxon>
    </lineage>
</organism>
<feature type="compositionally biased region" description="Basic and acidic residues" evidence="1">
    <location>
        <begin position="11"/>
        <end position="20"/>
    </location>
</feature>
<evidence type="ECO:0000313" key="2">
    <source>
        <dbReference type="EMBL" id="KAK4756897.1"/>
    </source>
</evidence>
<dbReference type="AlphaFoldDB" id="A0AAN7K0K1"/>
<feature type="region of interest" description="Disordered" evidence="1">
    <location>
        <begin position="1"/>
        <end position="52"/>
    </location>
</feature>
<dbReference type="Proteomes" id="UP001345219">
    <property type="component" value="Chromosome 6"/>
</dbReference>
<keyword evidence="3" id="KW-1185">Reference proteome</keyword>
<feature type="compositionally biased region" description="Basic residues" evidence="1">
    <location>
        <begin position="1"/>
        <end position="10"/>
    </location>
</feature>
<comment type="caution">
    <text evidence="2">The sequence shown here is derived from an EMBL/GenBank/DDBJ whole genome shotgun (WGS) entry which is preliminary data.</text>
</comment>
<reference evidence="2 3" key="1">
    <citation type="journal article" date="2023" name="Hortic Res">
        <title>Pangenome of water caltrop reveals structural variations and asymmetric subgenome divergence after allopolyploidization.</title>
        <authorList>
            <person name="Zhang X."/>
            <person name="Chen Y."/>
            <person name="Wang L."/>
            <person name="Yuan Y."/>
            <person name="Fang M."/>
            <person name="Shi L."/>
            <person name="Lu R."/>
            <person name="Comes H.P."/>
            <person name="Ma Y."/>
            <person name="Chen Y."/>
            <person name="Huang G."/>
            <person name="Zhou Y."/>
            <person name="Zheng Z."/>
            <person name="Qiu Y."/>
        </authorList>
    </citation>
    <scope>NUCLEOTIDE SEQUENCE [LARGE SCALE GENOMIC DNA]</scope>
    <source>
        <tissue evidence="2">Roots</tissue>
    </source>
</reference>
<accession>A0AAN7K0K1</accession>
<protein>
    <submittedName>
        <fullName evidence="2">Uncharacterized protein</fullName>
    </submittedName>
</protein>